<feature type="transmembrane region" description="Helical" evidence="2">
    <location>
        <begin position="162"/>
        <end position="185"/>
    </location>
</feature>
<reference evidence="4" key="1">
    <citation type="journal article" date="2023" name="Mol. Phylogenet. Evol.">
        <title>Genome-scale phylogeny and comparative genomics of the fungal order Sordariales.</title>
        <authorList>
            <person name="Hensen N."/>
            <person name="Bonometti L."/>
            <person name="Westerberg I."/>
            <person name="Brannstrom I.O."/>
            <person name="Guillou S."/>
            <person name="Cros-Aarteil S."/>
            <person name="Calhoun S."/>
            <person name="Haridas S."/>
            <person name="Kuo A."/>
            <person name="Mondo S."/>
            <person name="Pangilinan J."/>
            <person name="Riley R."/>
            <person name="LaButti K."/>
            <person name="Andreopoulos B."/>
            <person name="Lipzen A."/>
            <person name="Chen C."/>
            <person name="Yan M."/>
            <person name="Daum C."/>
            <person name="Ng V."/>
            <person name="Clum A."/>
            <person name="Steindorff A."/>
            <person name="Ohm R.A."/>
            <person name="Martin F."/>
            <person name="Silar P."/>
            <person name="Natvig D.O."/>
            <person name="Lalanne C."/>
            <person name="Gautier V."/>
            <person name="Ament-Velasquez S.L."/>
            <person name="Kruys A."/>
            <person name="Hutchinson M.I."/>
            <person name="Powell A.J."/>
            <person name="Barry K."/>
            <person name="Miller A.N."/>
            <person name="Grigoriev I.V."/>
            <person name="Debuchy R."/>
            <person name="Gladieux P."/>
            <person name="Hiltunen Thoren M."/>
            <person name="Johannesson H."/>
        </authorList>
    </citation>
    <scope>NUCLEOTIDE SEQUENCE</scope>
    <source>
        <strain evidence="4">PSN324</strain>
    </source>
</reference>
<evidence type="ECO:0000256" key="2">
    <source>
        <dbReference type="SAM" id="Phobius"/>
    </source>
</evidence>
<feature type="signal peptide" evidence="3">
    <location>
        <begin position="1"/>
        <end position="18"/>
    </location>
</feature>
<feature type="compositionally biased region" description="Pro residues" evidence="1">
    <location>
        <begin position="260"/>
        <end position="273"/>
    </location>
</feature>
<comment type="caution">
    <text evidence="4">The sequence shown here is derived from an EMBL/GenBank/DDBJ whole genome shotgun (WGS) entry which is preliminary data.</text>
</comment>
<evidence type="ECO:0000256" key="1">
    <source>
        <dbReference type="SAM" id="MobiDB-lite"/>
    </source>
</evidence>
<evidence type="ECO:0000313" key="5">
    <source>
        <dbReference type="Proteomes" id="UP001321749"/>
    </source>
</evidence>
<reference evidence="4" key="2">
    <citation type="submission" date="2023-06" db="EMBL/GenBank/DDBJ databases">
        <authorList>
            <consortium name="Lawrence Berkeley National Laboratory"/>
            <person name="Mondo S.J."/>
            <person name="Hensen N."/>
            <person name="Bonometti L."/>
            <person name="Westerberg I."/>
            <person name="Brannstrom I.O."/>
            <person name="Guillou S."/>
            <person name="Cros-Aarteil S."/>
            <person name="Calhoun S."/>
            <person name="Haridas S."/>
            <person name="Kuo A."/>
            <person name="Pangilinan J."/>
            <person name="Riley R."/>
            <person name="Labutti K."/>
            <person name="Andreopoulos B."/>
            <person name="Lipzen A."/>
            <person name="Chen C."/>
            <person name="Yanf M."/>
            <person name="Daum C."/>
            <person name="Ng V."/>
            <person name="Clum A."/>
            <person name="Steindorff A."/>
            <person name="Ohm R."/>
            <person name="Martin F."/>
            <person name="Silar P."/>
            <person name="Natvig D."/>
            <person name="Lalanne C."/>
            <person name="Gautier V."/>
            <person name="Ament-Velasquez S.L."/>
            <person name="Kruys A."/>
            <person name="Hutchinson M.I."/>
            <person name="Powell A.J."/>
            <person name="Barry K."/>
            <person name="Miller A.N."/>
            <person name="Grigoriev I.V."/>
            <person name="Debuchy R."/>
            <person name="Gladieux P."/>
            <person name="Thoren M.H."/>
            <person name="Johannesson H."/>
        </authorList>
    </citation>
    <scope>NUCLEOTIDE SEQUENCE</scope>
    <source>
        <strain evidence="4">PSN324</strain>
    </source>
</reference>
<keyword evidence="5" id="KW-1185">Reference proteome</keyword>
<feature type="region of interest" description="Disordered" evidence="1">
    <location>
        <begin position="254"/>
        <end position="309"/>
    </location>
</feature>
<keyword evidence="2" id="KW-1133">Transmembrane helix</keyword>
<keyword evidence="2" id="KW-0812">Transmembrane</keyword>
<feature type="chain" id="PRO_5043350641" description="Protein NO VEIN C-terminal domain-containing protein" evidence="3">
    <location>
        <begin position="19"/>
        <end position="475"/>
    </location>
</feature>
<feature type="transmembrane region" description="Helical" evidence="2">
    <location>
        <begin position="197"/>
        <end position="218"/>
    </location>
</feature>
<evidence type="ECO:0008006" key="6">
    <source>
        <dbReference type="Google" id="ProtNLM"/>
    </source>
</evidence>
<name>A0AAV9HBA5_9PEZI</name>
<evidence type="ECO:0000256" key="3">
    <source>
        <dbReference type="SAM" id="SignalP"/>
    </source>
</evidence>
<gene>
    <name evidence="4" type="ORF">QBC42DRAFT_314960</name>
</gene>
<feature type="transmembrane region" description="Helical" evidence="2">
    <location>
        <begin position="230"/>
        <end position="250"/>
    </location>
</feature>
<organism evidence="4 5">
    <name type="scientific">Cladorrhinum samala</name>
    <dbReference type="NCBI Taxonomy" id="585594"/>
    <lineage>
        <taxon>Eukaryota</taxon>
        <taxon>Fungi</taxon>
        <taxon>Dikarya</taxon>
        <taxon>Ascomycota</taxon>
        <taxon>Pezizomycotina</taxon>
        <taxon>Sordariomycetes</taxon>
        <taxon>Sordariomycetidae</taxon>
        <taxon>Sordariales</taxon>
        <taxon>Podosporaceae</taxon>
        <taxon>Cladorrhinum</taxon>
    </lineage>
</organism>
<accession>A0AAV9HBA5</accession>
<protein>
    <recommendedName>
        <fullName evidence="6">Protein NO VEIN C-terminal domain-containing protein</fullName>
    </recommendedName>
</protein>
<evidence type="ECO:0000313" key="4">
    <source>
        <dbReference type="EMBL" id="KAK4458329.1"/>
    </source>
</evidence>
<dbReference type="EMBL" id="MU865073">
    <property type="protein sequence ID" value="KAK4458329.1"/>
    <property type="molecule type" value="Genomic_DNA"/>
</dbReference>
<keyword evidence="3" id="KW-0732">Signal</keyword>
<feature type="non-terminal residue" evidence="4">
    <location>
        <position position="1"/>
    </location>
</feature>
<keyword evidence="2" id="KW-0472">Membrane</keyword>
<proteinExistence type="predicted"/>
<dbReference type="AlphaFoldDB" id="A0AAV9HBA5"/>
<sequence>AFLLLVSLGANIIFLLSCITPTVKEIALYRVNVTQLAQNLQIQSLNNSRNVAHLIHPALPSYWYWGISGICDVFESPSPKKGTRKCRRAFPPTQDLLTLLEESLRDSLDDGDADNSFPTGTNNDTEQVIRDVLSAWNATISKPRVAAFLREKEDGLAVRLKISVGLAIAAVVLDFGIAFVAPCSFGELNKTLSSLPFLSGLLAVGAGISAVLSMRYGVRGAAMSSENGGPAIIILFVGVAIRILPMAFGLHSSRNHRPSPPRPIDYHHPPPGPGDNNYDLPPRYPPGGNDYWPQPPGPQDGPESEEDRRKKDIGFAGEKYIFNLFQQHGIPNWTYENWTSKLRKRLYPPFPGSEGDYADITYDDVDGRMREFVASQGAQILPHWQHGARYHIEVKTTPANCERTFYVSPDQVRKMRLYANDPLNAYILVRVYHVESPRPGMKWFSNPLHHRGLEFSDPPFAGASYEVRTRPMAHM</sequence>
<dbReference type="Proteomes" id="UP001321749">
    <property type="component" value="Unassembled WGS sequence"/>
</dbReference>